<evidence type="ECO:0000313" key="2">
    <source>
        <dbReference type="EMBL" id="RAK95784.1"/>
    </source>
</evidence>
<evidence type="ECO:0000313" key="3">
    <source>
        <dbReference type="Proteomes" id="UP000249402"/>
    </source>
</evidence>
<sequence length="106" mass="11610">MIIGGRDPPHPPPHNSPNKHRSHRASLLARHSIRLSTSPRLVACWKMTILLGNCFARSCSLRPEGEYGAVAVGYSFCSQLAFFWSEDAAVEVFAEECLEVAKLGAS</sequence>
<dbReference type="RefSeq" id="XP_025570112.1">
    <property type="nucleotide sequence ID" value="XM_025714621.1"/>
</dbReference>
<name>A0A395GK50_9EURO</name>
<dbReference type="GeneID" id="37219486"/>
<dbReference type="EMBL" id="KZ824485">
    <property type="protein sequence ID" value="RAK95784.1"/>
    <property type="molecule type" value="Genomic_DNA"/>
</dbReference>
<dbReference type="AlphaFoldDB" id="A0A395GK50"/>
<evidence type="ECO:0000256" key="1">
    <source>
        <dbReference type="SAM" id="MobiDB-lite"/>
    </source>
</evidence>
<dbReference type="Proteomes" id="UP000249402">
    <property type="component" value="Unassembled WGS sequence"/>
</dbReference>
<keyword evidence="3" id="KW-1185">Reference proteome</keyword>
<accession>A0A395GK50</accession>
<dbReference type="VEuPathDB" id="FungiDB:BO80DRAFT_248734"/>
<feature type="region of interest" description="Disordered" evidence="1">
    <location>
        <begin position="1"/>
        <end position="22"/>
    </location>
</feature>
<reference evidence="2 3" key="1">
    <citation type="submission" date="2018-02" db="EMBL/GenBank/DDBJ databases">
        <title>The genomes of Aspergillus section Nigri reveals drivers in fungal speciation.</title>
        <authorList>
            <consortium name="DOE Joint Genome Institute"/>
            <person name="Vesth T.C."/>
            <person name="Nybo J."/>
            <person name="Theobald S."/>
            <person name="Brandl J."/>
            <person name="Frisvad J.C."/>
            <person name="Nielsen K.F."/>
            <person name="Lyhne E.K."/>
            <person name="Kogle M.E."/>
            <person name="Kuo A."/>
            <person name="Riley R."/>
            <person name="Clum A."/>
            <person name="Nolan M."/>
            <person name="Lipzen A."/>
            <person name="Salamov A."/>
            <person name="Henrissat B."/>
            <person name="Wiebenga A."/>
            <person name="De vries R.P."/>
            <person name="Grigoriev I.V."/>
            <person name="Mortensen U.H."/>
            <person name="Andersen M.R."/>
            <person name="Baker S.E."/>
        </authorList>
    </citation>
    <scope>NUCLEOTIDE SEQUENCE [LARGE SCALE GENOMIC DNA]</scope>
    <source>
        <strain evidence="2 3">CBS 121593</strain>
    </source>
</reference>
<organism evidence="2 3">
    <name type="scientific">Aspergillus ibericus CBS 121593</name>
    <dbReference type="NCBI Taxonomy" id="1448316"/>
    <lineage>
        <taxon>Eukaryota</taxon>
        <taxon>Fungi</taxon>
        <taxon>Dikarya</taxon>
        <taxon>Ascomycota</taxon>
        <taxon>Pezizomycotina</taxon>
        <taxon>Eurotiomycetes</taxon>
        <taxon>Eurotiomycetidae</taxon>
        <taxon>Eurotiales</taxon>
        <taxon>Aspergillaceae</taxon>
        <taxon>Aspergillus</taxon>
        <taxon>Aspergillus subgen. Circumdati</taxon>
    </lineage>
</organism>
<gene>
    <name evidence="2" type="ORF">BO80DRAFT_248734</name>
</gene>
<protein>
    <submittedName>
        <fullName evidence="2">Uncharacterized protein</fullName>
    </submittedName>
</protein>
<proteinExistence type="predicted"/>